<feature type="transmembrane region" description="Helical" evidence="2">
    <location>
        <begin position="193"/>
        <end position="213"/>
    </location>
</feature>
<evidence type="ECO:0000256" key="2">
    <source>
        <dbReference type="SAM" id="Phobius"/>
    </source>
</evidence>
<dbReference type="GO" id="GO:0006813">
    <property type="term" value="P:potassium ion transport"/>
    <property type="evidence" value="ECO:0007669"/>
    <property type="project" value="TreeGrafter"/>
</dbReference>
<dbReference type="GO" id="GO:1902600">
    <property type="term" value="P:proton transmembrane transport"/>
    <property type="evidence" value="ECO:0007669"/>
    <property type="project" value="TreeGrafter"/>
</dbReference>
<evidence type="ECO:0000313" key="4">
    <source>
        <dbReference type="Proteomes" id="UP001182556"/>
    </source>
</evidence>
<dbReference type="PANTHER" id="PTHR28062:SF1">
    <property type="entry name" value="TRANSMEMBRANE PROTEIN"/>
    <property type="match status" value="1"/>
</dbReference>
<feature type="compositionally biased region" description="Basic and acidic residues" evidence="1">
    <location>
        <begin position="292"/>
        <end position="301"/>
    </location>
</feature>
<reference evidence="3" key="1">
    <citation type="submission" date="2023-02" db="EMBL/GenBank/DDBJ databases">
        <title>Identification and recombinant expression of a fungal hydrolase from Papiliotrema laurentii that hydrolyzes apple cutin and clears colloidal polyester polyurethane.</title>
        <authorList>
            <consortium name="DOE Joint Genome Institute"/>
            <person name="Roman V.A."/>
            <person name="Bojanowski C."/>
            <person name="Crable B.R."/>
            <person name="Wagner D.N."/>
            <person name="Hung C.S."/>
            <person name="Nadeau L.J."/>
            <person name="Schratz L."/>
            <person name="Haridas S."/>
            <person name="Pangilinan J."/>
            <person name="Lipzen A."/>
            <person name="Na H."/>
            <person name="Yan M."/>
            <person name="Ng V."/>
            <person name="Grigoriev I.V."/>
            <person name="Spatafora J.W."/>
            <person name="Barlow D."/>
            <person name="Biffinger J."/>
            <person name="Kelley-Loughnane N."/>
            <person name="Varaljay V.A."/>
            <person name="Crookes-Goodson W.J."/>
        </authorList>
    </citation>
    <scope>NUCLEOTIDE SEQUENCE</scope>
    <source>
        <strain evidence="3">5307AH</strain>
    </source>
</reference>
<dbReference type="EMBL" id="JAODAN010000001">
    <property type="protein sequence ID" value="KAK1927294.1"/>
    <property type="molecule type" value="Genomic_DNA"/>
</dbReference>
<keyword evidence="2" id="KW-1133">Transmembrane helix</keyword>
<protein>
    <submittedName>
        <fullName evidence="3">Mitochondrial K+-H+ exchange-related-domain-containing protein</fullName>
    </submittedName>
</protein>
<feature type="region of interest" description="Disordered" evidence="1">
    <location>
        <begin position="257"/>
        <end position="343"/>
    </location>
</feature>
<gene>
    <name evidence="3" type="ORF">DB88DRAFT_477511</name>
</gene>
<keyword evidence="4" id="KW-1185">Reference proteome</keyword>
<feature type="compositionally biased region" description="Polar residues" evidence="1">
    <location>
        <begin position="40"/>
        <end position="51"/>
    </location>
</feature>
<keyword evidence="2" id="KW-0812">Transmembrane</keyword>
<dbReference type="InterPro" id="IPR018786">
    <property type="entry name" value="Mit_KHE1"/>
</dbReference>
<dbReference type="Pfam" id="PF10173">
    <property type="entry name" value="Mit_KHE1"/>
    <property type="match status" value="1"/>
</dbReference>
<accession>A0AAD9L9G6</accession>
<organism evidence="3 4">
    <name type="scientific">Papiliotrema laurentii</name>
    <name type="common">Cryptococcus laurentii</name>
    <dbReference type="NCBI Taxonomy" id="5418"/>
    <lineage>
        <taxon>Eukaryota</taxon>
        <taxon>Fungi</taxon>
        <taxon>Dikarya</taxon>
        <taxon>Basidiomycota</taxon>
        <taxon>Agaricomycotina</taxon>
        <taxon>Tremellomycetes</taxon>
        <taxon>Tremellales</taxon>
        <taxon>Rhynchogastremaceae</taxon>
        <taxon>Papiliotrema</taxon>
    </lineage>
</organism>
<evidence type="ECO:0000313" key="3">
    <source>
        <dbReference type="EMBL" id="KAK1927294.1"/>
    </source>
</evidence>
<dbReference type="PANTHER" id="PTHR28062">
    <property type="entry name" value="K+-H+ EXCHANGE-LIKE PROTEIN"/>
    <property type="match status" value="1"/>
</dbReference>
<comment type="caution">
    <text evidence="3">The sequence shown here is derived from an EMBL/GenBank/DDBJ whole genome shotgun (WGS) entry which is preliminary data.</text>
</comment>
<evidence type="ECO:0000256" key="1">
    <source>
        <dbReference type="SAM" id="MobiDB-lite"/>
    </source>
</evidence>
<dbReference type="Proteomes" id="UP001182556">
    <property type="component" value="Unassembled WGS sequence"/>
</dbReference>
<sequence length="394" mass="43433">MVAMSSTSRQARQFRILALPLARLPRPASLAPPPPSNPAQPTDSSSGSTRNAAAGSAKTPLMLFHVVQPDPSAESGPPTLTKRAMDKAADVWYQFGQKDPKSWSFWIYKRGERLMDRIEYEEWSLKAIQEGQGVKIVPEGKEGKQERIEIPLLKPTFEDQPLPNLVPKLHRFLIHRIPYHRKMMWKAIIASPLTWPFAIIPVVPNFPLFYVLWRAWSHYKAWRGALYLEGLLQRGMIVEQPSKLLDQVYTARGIATAPKGSENAAPDQTHSERLGRVPSSAGGEVPEEAVEQGEKLVKQAKGETGAPDGTATPESMVFNPETKSGEDKAAEVSSTTPAARHPSLLLGPSQVPLLAKLFDLRPLEVIDIERAVEQADLRARKADEAKAGKTGAKA</sequence>
<name>A0AAD9L9G6_PAPLA</name>
<proteinExistence type="predicted"/>
<dbReference type="GO" id="GO:0005743">
    <property type="term" value="C:mitochondrial inner membrane"/>
    <property type="evidence" value="ECO:0007669"/>
    <property type="project" value="TreeGrafter"/>
</dbReference>
<feature type="region of interest" description="Disordered" evidence="1">
    <location>
        <begin position="25"/>
        <end position="54"/>
    </location>
</feature>
<keyword evidence="2" id="KW-0472">Membrane</keyword>
<dbReference type="AlphaFoldDB" id="A0AAD9L9G6"/>